<keyword evidence="5 12" id="KW-0813">Transport</keyword>
<dbReference type="GO" id="GO:0017004">
    <property type="term" value="P:cytochrome complex assembly"/>
    <property type="evidence" value="ECO:0007669"/>
    <property type="project" value="UniProtKB-KW"/>
</dbReference>
<dbReference type="OrthoDB" id="9815607at2"/>
<keyword evidence="7 12" id="KW-0997">Cell inner membrane</keyword>
<dbReference type="GO" id="GO:1903607">
    <property type="term" value="P:cytochrome c biosynthetic process"/>
    <property type="evidence" value="ECO:0007669"/>
    <property type="project" value="TreeGrafter"/>
</dbReference>
<evidence type="ECO:0000256" key="12">
    <source>
        <dbReference type="RuleBase" id="RU363101"/>
    </source>
</evidence>
<evidence type="ECO:0000256" key="1">
    <source>
        <dbReference type="ARBA" id="ARBA00002442"/>
    </source>
</evidence>
<comment type="caution">
    <text evidence="13">The sequence shown here is derived from an EMBL/GenBank/DDBJ whole genome shotgun (WGS) entry which is preliminary data.</text>
</comment>
<keyword evidence="6 12" id="KW-1003">Cell membrane</keyword>
<name>A0A2A2I344_9GAMM</name>
<feature type="transmembrane region" description="Helical" evidence="12">
    <location>
        <begin position="20"/>
        <end position="39"/>
    </location>
</feature>
<dbReference type="InterPro" id="IPR052075">
    <property type="entry name" value="Heme_exporter_D"/>
</dbReference>
<evidence type="ECO:0000256" key="8">
    <source>
        <dbReference type="ARBA" id="ARBA00022692"/>
    </source>
</evidence>
<evidence type="ECO:0000313" key="14">
    <source>
        <dbReference type="EMBL" id="PVY79286.1"/>
    </source>
</evidence>
<dbReference type="GO" id="GO:0015886">
    <property type="term" value="P:heme transport"/>
    <property type="evidence" value="ECO:0007669"/>
    <property type="project" value="InterPro"/>
</dbReference>
<evidence type="ECO:0000256" key="6">
    <source>
        <dbReference type="ARBA" id="ARBA00022475"/>
    </source>
</evidence>
<evidence type="ECO:0000256" key="4">
    <source>
        <dbReference type="ARBA" id="ARBA00016461"/>
    </source>
</evidence>
<keyword evidence="10 12" id="KW-1133">Transmembrane helix</keyword>
<comment type="similarity">
    <text evidence="3 12">Belongs to the CcmD/CycX/HelD family.</text>
</comment>
<evidence type="ECO:0000256" key="10">
    <source>
        <dbReference type="ARBA" id="ARBA00022989"/>
    </source>
</evidence>
<comment type="function">
    <text evidence="1 12">Required for the export of heme to the periplasm for the biogenesis of c-type cytochromes.</text>
</comment>
<organism evidence="13 15">
    <name type="scientific">Tamilnaduibacter salinus</name>
    <dbReference type="NCBI Taxonomy" id="1484056"/>
    <lineage>
        <taxon>Bacteria</taxon>
        <taxon>Pseudomonadati</taxon>
        <taxon>Pseudomonadota</taxon>
        <taxon>Gammaproteobacteria</taxon>
        <taxon>Pseudomonadales</taxon>
        <taxon>Marinobacteraceae</taxon>
        <taxon>Tamilnaduibacter</taxon>
    </lineage>
</organism>
<reference evidence="14 16" key="2">
    <citation type="submission" date="2018-04" db="EMBL/GenBank/DDBJ databases">
        <title>Genomic Encyclopedia of Type Strains, Phase IV (KMG-IV): sequencing the most valuable type-strain genomes for metagenomic binning, comparative biology and taxonomic classification.</title>
        <authorList>
            <person name="Goeker M."/>
        </authorList>
    </citation>
    <scope>NUCLEOTIDE SEQUENCE [LARGE SCALE GENOMIC DNA]</scope>
    <source>
        <strain evidence="14 16">DSM 28688</strain>
    </source>
</reference>
<dbReference type="Proteomes" id="UP000245887">
    <property type="component" value="Unassembled WGS sequence"/>
</dbReference>
<evidence type="ECO:0000313" key="16">
    <source>
        <dbReference type="Proteomes" id="UP000245887"/>
    </source>
</evidence>
<keyword evidence="8 12" id="KW-0812">Transmembrane</keyword>
<evidence type="ECO:0000313" key="13">
    <source>
        <dbReference type="EMBL" id="PAV26441.1"/>
    </source>
</evidence>
<evidence type="ECO:0000256" key="5">
    <source>
        <dbReference type="ARBA" id="ARBA00022448"/>
    </source>
</evidence>
<dbReference type="Pfam" id="PF04995">
    <property type="entry name" value="CcmD"/>
    <property type="match status" value="1"/>
</dbReference>
<gene>
    <name evidence="13" type="primary">ccmD</name>
    <name evidence="14" type="ORF">C8D92_101499</name>
    <name evidence="13" type="ORF">CF392_05770</name>
</gene>
<dbReference type="Proteomes" id="UP000218332">
    <property type="component" value="Unassembled WGS sequence"/>
</dbReference>
<evidence type="ECO:0000256" key="9">
    <source>
        <dbReference type="ARBA" id="ARBA00022748"/>
    </source>
</evidence>
<accession>A0A2A2I344</accession>
<evidence type="ECO:0000313" key="15">
    <source>
        <dbReference type="Proteomes" id="UP000218332"/>
    </source>
</evidence>
<keyword evidence="9 12" id="KW-0201">Cytochrome c-type biogenesis</keyword>
<protein>
    <recommendedName>
        <fullName evidence="4 12">Heme exporter protein D</fullName>
    </recommendedName>
</protein>
<dbReference type="AlphaFoldDB" id="A0A2A2I344"/>
<sequence>MAFESINALLAMGGHGPYVWTSYGAFLLVLSALVIWSVWQRRLVIEQARWHQRVARVQQQKAAGRQEFSN</sequence>
<evidence type="ECO:0000256" key="3">
    <source>
        <dbReference type="ARBA" id="ARBA00008741"/>
    </source>
</evidence>
<proteinExistence type="inferred from homology"/>
<reference evidence="13 15" key="1">
    <citation type="submission" date="2017-07" db="EMBL/GenBank/DDBJ databases">
        <title>Tamlnaduibacter salinus (Mi-7) genome sequencing.</title>
        <authorList>
            <person name="Verma A."/>
            <person name="Krishnamurthi S."/>
        </authorList>
    </citation>
    <scope>NUCLEOTIDE SEQUENCE [LARGE SCALE GENOMIC DNA]</scope>
    <source>
        <strain evidence="13 15">Mi-7</strain>
    </source>
</reference>
<dbReference type="PANTHER" id="PTHR37531">
    <property type="entry name" value="HEME EXPORTER PROTEIN D"/>
    <property type="match status" value="1"/>
</dbReference>
<dbReference type="EMBL" id="NMPM01000023">
    <property type="protein sequence ID" value="PAV26441.1"/>
    <property type="molecule type" value="Genomic_DNA"/>
</dbReference>
<comment type="subcellular location">
    <subcellularLocation>
        <location evidence="2 12">Cell inner membrane</location>
        <topology evidence="2 12">Single-pass membrane protein</topology>
    </subcellularLocation>
</comment>
<dbReference type="NCBIfam" id="TIGR03141">
    <property type="entry name" value="cytochro_ccmD"/>
    <property type="match status" value="1"/>
</dbReference>
<dbReference type="GO" id="GO:0005886">
    <property type="term" value="C:plasma membrane"/>
    <property type="evidence" value="ECO:0007669"/>
    <property type="project" value="UniProtKB-SubCell"/>
</dbReference>
<dbReference type="EMBL" id="QEKQ01000001">
    <property type="protein sequence ID" value="PVY79286.1"/>
    <property type="molecule type" value="Genomic_DNA"/>
</dbReference>
<evidence type="ECO:0000256" key="11">
    <source>
        <dbReference type="ARBA" id="ARBA00023136"/>
    </source>
</evidence>
<dbReference type="RefSeq" id="WP_095610521.1">
    <property type="nucleotide sequence ID" value="NZ_NMPM01000023.1"/>
</dbReference>
<dbReference type="PANTHER" id="PTHR37531:SF1">
    <property type="entry name" value="HEME EXPORTER PROTEIN D"/>
    <property type="match status" value="1"/>
</dbReference>
<evidence type="ECO:0000256" key="7">
    <source>
        <dbReference type="ARBA" id="ARBA00022519"/>
    </source>
</evidence>
<keyword evidence="15" id="KW-1185">Reference proteome</keyword>
<dbReference type="InterPro" id="IPR007078">
    <property type="entry name" value="Haem_export_protD_CcmD"/>
</dbReference>
<evidence type="ECO:0000256" key="2">
    <source>
        <dbReference type="ARBA" id="ARBA00004377"/>
    </source>
</evidence>
<keyword evidence="11 12" id="KW-0472">Membrane</keyword>